<gene>
    <name evidence="1" type="ORF">H735_04020</name>
</gene>
<name>A0A0C1ZMC2_9VIBR</name>
<dbReference type="Proteomes" id="UP000031586">
    <property type="component" value="Unassembled WGS sequence"/>
</dbReference>
<dbReference type="AlphaFoldDB" id="A0A0C1ZMC2"/>
<proteinExistence type="predicted"/>
<dbReference type="RefSeq" id="WP_005442702.1">
    <property type="nucleotide sequence ID" value="NZ_BAOH01000034.1"/>
</dbReference>
<dbReference type="EMBL" id="JPRD01000008">
    <property type="protein sequence ID" value="KIF54221.1"/>
    <property type="molecule type" value="Genomic_DNA"/>
</dbReference>
<organism evidence="1 2">
    <name type="scientific">Vibrio owensii CAIM 1854 = LMG 25443</name>
    <dbReference type="NCBI Taxonomy" id="1229493"/>
    <lineage>
        <taxon>Bacteria</taxon>
        <taxon>Pseudomonadati</taxon>
        <taxon>Pseudomonadota</taxon>
        <taxon>Gammaproteobacteria</taxon>
        <taxon>Vibrionales</taxon>
        <taxon>Vibrionaceae</taxon>
        <taxon>Vibrio</taxon>
    </lineage>
</organism>
<sequence>MKASELISIINNLPEGSDPDIVMGEEWLPERLESTTLDGDMLFMHFDNAPEDGQGEEEGRGFVDHEIDLIRTRLQQILDEDSDSASKADAMLGLFLMGHELSSSQVIEILEEDSEH</sequence>
<evidence type="ECO:0000313" key="1">
    <source>
        <dbReference type="EMBL" id="KIF54221.1"/>
    </source>
</evidence>
<dbReference type="PATRIC" id="fig|1229493.5.peg.5725"/>
<protein>
    <submittedName>
        <fullName evidence="1">Uncharacterized protein</fullName>
    </submittedName>
</protein>
<evidence type="ECO:0000313" key="2">
    <source>
        <dbReference type="Proteomes" id="UP000031586"/>
    </source>
</evidence>
<accession>A0A0C1ZMC2</accession>
<dbReference type="GeneID" id="47101257"/>
<reference evidence="1 2" key="1">
    <citation type="submission" date="2014-07" db="EMBL/GenBank/DDBJ databases">
        <title>Unique and conserved regions in Vibrio harveyi and related species in comparison with the shrimp pathogen Vibrio harveyi CAIM 1792.</title>
        <authorList>
            <person name="Espinoza-Valles I."/>
            <person name="Vora G."/>
            <person name="Leekitcharoenphon P."/>
            <person name="Ussery D."/>
            <person name="Hoj L."/>
            <person name="Gomez-Gil B."/>
        </authorList>
    </citation>
    <scope>NUCLEOTIDE SEQUENCE [LARGE SCALE GENOMIC DNA]</scope>
    <source>
        <strain evidence="2">CAIM 1854 / LMG 25443</strain>
    </source>
</reference>
<comment type="caution">
    <text evidence="1">The sequence shown here is derived from an EMBL/GenBank/DDBJ whole genome shotgun (WGS) entry which is preliminary data.</text>
</comment>